<evidence type="ECO:0000313" key="1">
    <source>
        <dbReference type="EMBL" id="MFC0547805.1"/>
    </source>
</evidence>
<dbReference type="SUPFAM" id="SSF52540">
    <property type="entry name" value="P-loop containing nucleoside triphosphate hydrolases"/>
    <property type="match status" value="1"/>
</dbReference>
<sequence length="463" mass="48979">MAWSFVGRNYELDQVRPTHDRRGSAVVVVAREPGMGRSSLLREAAGRLPGGPATALWLSGRGGDTAFGMLRRLLPGLGAGSPLTEAVRAGARDLYELTEDGRRPIFVDDAHLADHASMLVLRELHRTGRAQLVVTHLTGRVTPDPLDCLAYEHDITTVKLASLTPGEVNLVVGGLVDGRVDTATSDALHAASGGNPLLLRELVDRGRLEPRDGKWRVAGPVTAGPPLSDAATARLADAIRVAWESLDLARVELLCDLATELDDWARRALATALLLRARPAECLRLLESAPSDRETALLRGIAVAFGLRRPDDADHVLAEAGVPAGMRAWIAAVGGRTAVASALLAAEPVLHDRGEILFDQAARGLLAMAEMRPWQAIPHIRRAVAADEAGHVDLPWLAPYLRALLIDALLLGGRIGEATAMASGFHAARRSSGWTVAVAISSLAAGPLPPLSTEPTSTVVVAG</sequence>
<reference evidence="1 2" key="1">
    <citation type="submission" date="2024-09" db="EMBL/GenBank/DDBJ databases">
        <authorList>
            <person name="Sun Q."/>
            <person name="Mori K."/>
        </authorList>
    </citation>
    <scope>NUCLEOTIDE SEQUENCE [LARGE SCALE GENOMIC DNA]</scope>
    <source>
        <strain evidence="1 2">TBRC 1432</strain>
    </source>
</reference>
<comment type="caution">
    <text evidence="1">The sequence shown here is derived from an EMBL/GenBank/DDBJ whole genome shotgun (WGS) entry which is preliminary data.</text>
</comment>
<evidence type="ECO:0000313" key="2">
    <source>
        <dbReference type="Proteomes" id="UP001589810"/>
    </source>
</evidence>
<protein>
    <recommendedName>
        <fullName evidence="3">ATP-binding protein</fullName>
    </recommendedName>
</protein>
<dbReference type="EMBL" id="JBHLUD010000015">
    <property type="protein sequence ID" value="MFC0547805.1"/>
    <property type="molecule type" value="Genomic_DNA"/>
</dbReference>
<dbReference type="InterPro" id="IPR027417">
    <property type="entry name" value="P-loop_NTPase"/>
</dbReference>
<gene>
    <name evidence="1" type="ORF">ACFFH7_40300</name>
</gene>
<dbReference type="Proteomes" id="UP001589810">
    <property type="component" value="Unassembled WGS sequence"/>
</dbReference>
<organism evidence="1 2">
    <name type="scientific">Kutzneria chonburiensis</name>
    <dbReference type="NCBI Taxonomy" id="1483604"/>
    <lineage>
        <taxon>Bacteria</taxon>
        <taxon>Bacillati</taxon>
        <taxon>Actinomycetota</taxon>
        <taxon>Actinomycetes</taxon>
        <taxon>Pseudonocardiales</taxon>
        <taxon>Pseudonocardiaceae</taxon>
        <taxon>Kutzneria</taxon>
    </lineage>
</organism>
<name>A0ABV6N5G0_9PSEU</name>
<accession>A0ABV6N5G0</accession>
<evidence type="ECO:0008006" key="3">
    <source>
        <dbReference type="Google" id="ProtNLM"/>
    </source>
</evidence>
<dbReference type="RefSeq" id="WP_273938346.1">
    <property type="nucleotide sequence ID" value="NZ_CP097263.1"/>
</dbReference>
<proteinExistence type="predicted"/>
<keyword evidence="2" id="KW-1185">Reference proteome</keyword>